<keyword evidence="7" id="KW-1185">Reference proteome</keyword>
<dbReference type="AlphaFoldDB" id="A0A485K634"/>
<keyword evidence="1" id="KW-0677">Repeat</keyword>
<dbReference type="Pfam" id="PF00066">
    <property type="entry name" value="Notch"/>
    <property type="match status" value="1"/>
</dbReference>
<evidence type="ECO:0000259" key="4">
    <source>
        <dbReference type="Pfam" id="PF00066"/>
    </source>
</evidence>
<reference evidence="6 7" key="1">
    <citation type="submission" date="2019-03" db="EMBL/GenBank/DDBJ databases">
        <authorList>
            <person name="Gaulin E."/>
            <person name="Dumas B."/>
        </authorList>
    </citation>
    <scope>NUCLEOTIDE SEQUENCE [LARGE SCALE GENOMIC DNA]</scope>
    <source>
        <strain evidence="6">CBS 568.67</strain>
    </source>
</reference>
<accession>A0A485K634</accession>
<protein>
    <submittedName>
        <fullName evidence="6">Aste57867_546 protein</fullName>
    </submittedName>
</protein>
<sequence>MLDTAWMYQSFGAGGGGNFTNEVTSLSVDSNAISILPSDEITNTLLENLAYLDLDSNQLVDFPINILVVSPTLRLSVANNPIAVVRLNCTTSTSAGHHCPPLCAPACTPSLLANPLCNPMCNVSSCAYDNGACLD</sequence>
<keyword evidence="3" id="KW-0325">Glycoprotein</keyword>
<dbReference type="Proteomes" id="UP000332933">
    <property type="component" value="Unassembled WGS sequence"/>
</dbReference>
<dbReference type="Gene3D" id="3.80.10.10">
    <property type="entry name" value="Ribonuclease Inhibitor"/>
    <property type="match status" value="1"/>
</dbReference>
<keyword evidence="2" id="KW-1015">Disulfide bond</keyword>
<evidence type="ECO:0000256" key="3">
    <source>
        <dbReference type="ARBA" id="ARBA00023180"/>
    </source>
</evidence>
<dbReference type="SUPFAM" id="SSF52058">
    <property type="entry name" value="L domain-like"/>
    <property type="match status" value="1"/>
</dbReference>
<evidence type="ECO:0000313" key="7">
    <source>
        <dbReference type="Proteomes" id="UP000332933"/>
    </source>
</evidence>
<feature type="domain" description="LNR" evidence="4">
    <location>
        <begin position="103"/>
        <end position="133"/>
    </location>
</feature>
<dbReference type="InterPro" id="IPR000800">
    <property type="entry name" value="Notch_dom"/>
</dbReference>
<organism evidence="6 7">
    <name type="scientific">Aphanomyces stellatus</name>
    <dbReference type="NCBI Taxonomy" id="120398"/>
    <lineage>
        <taxon>Eukaryota</taxon>
        <taxon>Sar</taxon>
        <taxon>Stramenopiles</taxon>
        <taxon>Oomycota</taxon>
        <taxon>Saprolegniomycetes</taxon>
        <taxon>Saprolegniales</taxon>
        <taxon>Verrucalvaceae</taxon>
        <taxon>Aphanomyces</taxon>
    </lineage>
</organism>
<evidence type="ECO:0000256" key="2">
    <source>
        <dbReference type="ARBA" id="ARBA00023157"/>
    </source>
</evidence>
<dbReference type="InterPro" id="IPR032675">
    <property type="entry name" value="LRR_dom_sf"/>
</dbReference>
<evidence type="ECO:0000256" key="1">
    <source>
        <dbReference type="ARBA" id="ARBA00022737"/>
    </source>
</evidence>
<dbReference type="EMBL" id="CAADRA010000029">
    <property type="protein sequence ID" value="VFT77771.1"/>
    <property type="molecule type" value="Genomic_DNA"/>
</dbReference>
<reference evidence="5" key="2">
    <citation type="submission" date="2019-06" db="EMBL/GenBank/DDBJ databases">
        <title>Genomics analysis of Aphanomyces spp. identifies a new class of oomycete effector associated with host adaptation.</title>
        <authorList>
            <person name="Gaulin E."/>
        </authorList>
    </citation>
    <scope>NUCLEOTIDE SEQUENCE</scope>
    <source>
        <strain evidence="5">CBS 578.67</strain>
    </source>
</reference>
<evidence type="ECO:0000313" key="6">
    <source>
        <dbReference type="EMBL" id="VFT77771.1"/>
    </source>
</evidence>
<dbReference type="EMBL" id="VJMH01000029">
    <property type="protein sequence ID" value="KAF0720134.1"/>
    <property type="molecule type" value="Genomic_DNA"/>
</dbReference>
<evidence type="ECO:0000313" key="5">
    <source>
        <dbReference type="EMBL" id="KAF0720134.1"/>
    </source>
</evidence>
<name>A0A485K634_9STRA</name>
<gene>
    <name evidence="6" type="primary">Aste57867_546</name>
    <name evidence="5" type="ORF">As57867_000545</name>
    <name evidence="6" type="ORF">ASTE57867_546</name>
</gene>
<proteinExistence type="predicted"/>